<dbReference type="Gene3D" id="1.10.238.10">
    <property type="entry name" value="EF-hand"/>
    <property type="match status" value="1"/>
</dbReference>
<dbReference type="EMBL" id="UFQT01001585">
    <property type="protein sequence ID" value="SSX31065.1"/>
    <property type="molecule type" value="Genomic_DNA"/>
</dbReference>
<dbReference type="GO" id="GO:0005783">
    <property type="term" value="C:endoplasmic reticulum"/>
    <property type="evidence" value="ECO:0007669"/>
    <property type="project" value="UniProtKB-ARBA"/>
</dbReference>
<dbReference type="VEuPathDB" id="VectorBase:CSON007151"/>
<evidence type="ECO:0000259" key="13">
    <source>
        <dbReference type="PROSITE" id="PS50059"/>
    </source>
</evidence>
<evidence type="ECO:0000313" key="16">
    <source>
        <dbReference type="EMBL" id="SSX14547.1"/>
    </source>
</evidence>
<protein>
    <recommendedName>
        <fullName evidence="2 10">peptidylprolyl isomerase</fullName>
        <ecNumber evidence="2 10">5.2.1.8</ecNumber>
    </recommendedName>
</protein>
<organism evidence="17">
    <name type="scientific">Culicoides sonorensis</name>
    <name type="common">Biting midge</name>
    <dbReference type="NCBI Taxonomy" id="179676"/>
    <lineage>
        <taxon>Eukaryota</taxon>
        <taxon>Metazoa</taxon>
        <taxon>Ecdysozoa</taxon>
        <taxon>Arthropoda</taxon>
        <taxon>Hexapoda</taxon>
        <taxon>Insecta</taxon>
        <taxon>Pterygota</taxon>
        <taxon>Neoptera</taxon>
        <taxon>Endopterygota</taxon>
        <taxon>Diptera</taxon>
        <taxon>Nematocera</taxon>
        <taxon>Chironomoidea</taxon>
        <taxon>Ceratopogonidae</taxon>
        <taxon>Ceratopogoninae</taxon>
        <taxon>Culicoides</taxon>
        <taxon>Monoculicoides</taxon>
    </lineage>
</organism>
<evidence type="ECO:0000256" key="12">
    <source>
        <dbReference type="SAM" id="SignalP"/>
    </source>
</evidence>
<evidence type="ECO:0000256" key="9">
    <source>
        <dbReference type="ARBA" id="ARBA00023235"/>
    </source>
</evidence>
<dbReference type="InterPro" id="IPR018247">
    <property type="entry name" value="EF_Hand_1_Ca_BS"/>
</dbReference>
<dbReference type="SMART" id="SM00054">
    <property type="entry name" value="EFh"/>
    <property type="match status" value="2"/>
</dbReference>
<evidence type="ECO:0000313" key="17">
    <source>
        <dbReference type="EMBL" id="SSX31065.1"/>
    </source>
</evidence>
<evidence type="ECO:0000256" key="2">
    <source>
        <dbReference type="ARBA" id="ARBA00013194"/>
    </source>
</evidence>
<dbReference type="PANTHER" id="PTHR46222">
    <property type="entry name" value="PEPTIDYL-PROLYL CIS-TRANS ISOMERASE FKBP7/14"/>
    <property type="match status" value="1"/>
</dbReference>
<evidence type="ECO:0000259" key="14">
    <source>
        <dbReference type="PROSITE" id="PS50222"/>
    </source>
</evidence>
<dbReference type="GO" id="GO:0003755">
    <property type="term" value="F:peptidyl-prolyl cis-trans isomerase activity"/>
    <property type="evidence" value="ECO:0007669"/>
    <property type="project" value="UniProtKB-KW"/>
</dbReference>
<dbReference type="CDD" id="cd00051">
    <property type="entry name" value="EFh"/>
    <property type="match status" value="1"/>
</dbReference>
<feature type="chain" id="PRO_5033778454" description="peptidylprolyl isomerase" evidence="12">
    <location>
        <begin position="22"/>
        <end position="215"/>
    </location>
</feature>
<dbReference type="EMBL" id="UFQS01001585">
    <property type="protein sequence ID" value="SSX11498.1"/>
    <property type="molecule type" value="Genomic_DNA"/>
</dbReference>
<keyword evidence="8" id="KW-0325">Glycoprotein</keyword>
<dbReference type="InterPro" id="IPR046357">
    <property type="entry name" value="PPIase_dom_sf"/>
</dbReference>
<gene>
    <name evidence="17" type="primary">CSON003254</name>
    <name evidence="16" type="synonym">CSON007151</name>
</gene>
<evidence type="ECO:0000256" key="6">
    <source>
        <dbReference type="ARBA" id="ARBA00022837"/>
    </source>
</evidence>
<feature type="region of interest" description="Disordered" evidence="11">
    <location>
        <begin position="193"/>
        <end position="215"/>
    </location>
</feature>
<dbReference type="InterPro" id="IPR002048">
    <property type="entry name" value="EF_hand_dom"/>
</dbReference>
<dbReference type="SUPFAM" id="SSF47473">
    <property type="entry name" value="EF-hand"/>
    <property type="match status" value="1"/>
</dbReference>
<feature type="domain" description="EF-hand" evidence="14">
    <location>
        <begin position="182"/>
        <end position="215"/>
    </location>
</feature>
<dbReference type="AlphaFoldDB" id="A0A336MMX6"/>
<dbReference type="Pfam" id="PF00254">
    <property type="entry name" value="FKBP_C"/>
    <property type="match status" value="1"/>
</dbReference>
<dbReference type="FunFam" id="3.10.50.40:FF:000006">
    <property type="entry name" value="Peptidyl-prolyl cis-trans isomerase"/>
    <property type="match status" value="1"/>
</dbReference>
<evidence type="ECO:0000256" key="4">
    <source>
        <dbReference type="ARBA" id="ARBA00022737"/>
    </source>
</evidence>
<accession>A0A336MMX6</accession>
<evidence type="ECO:0000256" key="10">
    <source>
        <dbReference type="PROSITE-ProRule" id="PRU00277"/>
    </source>
</evidence>
<dbReference type="PROSITE" id="PS50059">
    <property type="entry name" value="FKBP_PPIASE"/>
    <property type="match status" value="1"/>
</dbReference>
<keyword evidence="4" id="KW-0677">Repeat</keyword>
<dbReference type="InterPro" id="IPR052273">
    <property type="entry name" value="PPIase_FKBP"/>
</dbReference>
<evidence type="ECO:0000313" key="15">
    <source>
        <dbReference type="EMBL" id="SSX11498.1"/>
    </source>
</evidence>
<keyword evidence="3 12" id="KW-0732">Signal</keyword>
<evidence type="ECO:0000256" key="8">
    <source>
        <dbReference type="ARBA" id="ARBA00023180"/>
    </source>
</evidence>
<proteinExistence type="predicted"/>
<comment type="catalytic activity">
    <reaction evidence="1 10">
        <text>[protein]-peptidylproline (omega=180) = [protein]-peptidylproline (omega=0)</text>
        <dbReference type="Rhea" id="RHEA:16237"/>
        <dbReference type="Rhea" id="RHEA-COMP:10747"/>
        <dbReference type="Rhea" id="RHEA-COMP:10748"/>
        <dbReference type="ChEBI" id="CHEBI:83833"/>
        <dbReference type="ChEBI" id="CHEBI:83834"/>
        <dbReference type="EC" id="5.2.1.8"/>
    </reaction>
</comment>
<dbReference type="GO" id="GO:0005509">
    <property type="term" value="F:calcium ion binding"/>
    <property type="evidence" value="ECO:0007669"/>
    <property type="project" value="InterPro"/>
</dbReference>
<dbReference type="EMBL" id="UFQS01002692">
    <property type="protein sequence ID" value="SSX14547.1"/>
    <property type="molecule type" value="Genomic_DNA"/>
</dbReference>
<dbReference type="PANTHER" id="PTHR46222:SF3">
    <property type="entry name" value="PEPTIDYLPROLYL ISOMERASE"/>
    <property type="match status" value="1"/>
</dbReference>
<dbReference type="PROSITE" id="PS00018">
    <property type="entry name" value="EF_HAND_1"/>
    <property type="match status" value="2"/>
</dbReference>
<dbReference type="Pfam" id="PF13499">
    <property type="entry name" value="EF-hand_7"/>
    <property type="match status" value="1"/>
</dbReference>
<keyword evidence="5" id="KW-0256">Endoplasmic reticulum</keyword>
<dbReference type="EMBL" id="UFQT01002692">
    <property type="protein sequence ID" value="SSX33947.1"/>
    <property type="molecule type" value="Genomic_DNA"/>
</dbReference>
<evidence type="ECO:0000256" key="1">
    <source>
        <dbReference type="ARBA" id="ARBA00000971"/>
    </source>
</evidence>
<reference evidence="17" key="2">
    <citation type="submission" date="2018-07" db="EMBL/GenBank/DDBJ databases">
        <authorList>
            <person name="Quirk P.G."/>
            <person name="Krulwich T.A."/>
        </authorList>
    </citation>
    <scope>NUCLEOTIDE SEQUENCE</scope>
</reference>
<evidence type="ECO:0000256" key="5">
    <source>
        <dbReference type="ARBA" id="ARBA00022824"/>
    </source>
</evidence>
<dbReference type="PROSITE" id="PS50222">
    <property type="entry name" value="EF_HAND_2"/>
    <property type="match status" value="2"/>
</dbReference>
<name>A0A336MMX6_CULSO</name>
<feature type="domain" description="EF-hand" evidence="14">
    <location>
        <begin position="133"/>
        <end position="168"/>
    </location>
</feature>
<sequence length="215" mass="23776">MNFVLISSALLLCLSSHLVIAEEQLKVDVLFTPDGCTAKTKNGDLLTMHYTGTLTDGKKFDSSLDRDQPFTFQLGAGQVIKGWDEGLVDMCVGEKRKLTIPPHLGYGERGAGNVIPGGATLIFEVELINIGDAASAPATNVFKEIDENSDNQLSREEVSEYLKKQMNTEGQSNDELKNLMKENDKLVEEIFQHEDKDKNGFISHDEFSGPKHDEL</sequence>
<reference evidence="15" key="1">
    <citation type="submission" date="2018-04" db="EMBL/GenBank/DDBJ databases">
        <authorList>
            <person name="Go L.Y."/>
            <person name="Mitchell J.A."/>
        </authorList>
    </citation>
    <scope>NUCLEOTIDE SEQUENCE</scope>
    <source>
        <tissue evidence="15">Whole organism</tissue>
    </source>
</reference>
<dbReference type="Gene3D" id="3.10.50.40">
    <property type="match status" value="1"/>
</dbReference>
<evidence type="ECO:0000256" key="3">
    <source>
        <dbReference type="ARBA" id="ARBA00022729"/>
    </source>
</evidence>
<keyword evidence="9 10" id="KW-0413">Isomerase</keyword>
<keyword evidence="7 10" id="KW-0697">Rotamase</keyword>
<evidence type="ECO:0000256" key="7">
    <source>
        <dbReference type="ARBA" id="ARBA00023110"/>
    </source>
</evidence>
<keyword evidence="6" id="KW-0106">Calcium</keyword>
<feature type="domain" description="PPIase FKBP-type" evidence="13">
    <location>
        <begin position="43"/>
        <end position="131"/>
    </location>
</feature>
<dbReference type="InterPro" id="IPR011992">
    <property type="entry name" value="EF-hand-dom_pair"/>
</dbReference>
<feature type="signal peptide" evidence="12">
    <location>
        <begin position="1"/>
        <end position="21"/>
    </location>
</feature>
<dbReference type="EC" id="5.2.1.8" evidence="2 10"/>
<dbReference type="VEuPathDB" id="VectorBase:CSON003254"/>
<dbReference type="InterPro" id="IPR001179">
    <property type="entry name" value="PPIase_FKBP_dom"/>
</dbReference>
<dbReference type="OMA" id="DRIPPKA"/>
<dbReference type="SUPFAM" id="SSF54534">
    <property type="entry name" value="FKBP-like"/>
    <property type="match status" value="1"/>
</dbReference>
<evidence type="ECO:0000256" key="11">
    <source>
        <dbReference type="SAM" id="MobiDB-lite"/>
    </source>
</evidence>